<keyword evidence="6" id="KW-1133">Transmembrane helix</keyword>
<dbReference type="GO" id="GO:0016491">
    <property type="term" value="F:oxidoreductase activity"/>
    <property type="evidence" value="ECO:0007669"/>
    <property type="project" value="UniProtKB-KW"/>
</dbReference>
<sequence>MEEKNLFALLNKKQAFVLGAVGSFLVLCTVGFFILLGIMLSGGVKVADGSASTSFKAPKVFSQCLDGGEMAAKVSADEQLGASLGVQGTPATFVNGYLIGGALPYEAVKLVVDATLAGKDPNNEAGWDKTNYGVLEKVAIPELPDAVWLGNKDAKVTVVEFSDFECPYCNRFAPTIDKIVKDYSSQIRFTYRNFPLTSIHPSAQKAAEAFECAKAQNKGFEMYSKLFALSVSKTMSVDNFKKAASELNLK</sequence>
<evidence type="ECO:0000256" key="3">
    <source>
        <dbReference type="ARBA" id="ARBA00023002"/>
    </source>
</evidence>
<evidence type="ECO:0000256" key="2">
    <source>
        <dbReference type="ARBA" id="ARBA00022729"/>
    </source>
</evidence>
<dbReference type="CDD" id="cd02972">
    <property type="entry name" value="DsbA_family"/>
    <property type="match status" value="1"/>
</dbReference>
<reference evidence="8 9" key="1">
    <citation type="journal article" date="2015" name="Nature">
        <title>rRNA introns, odd ribosomes, and small enigmatic genomes across a large radiation of phyla.</title>
        <authorList>
            <person name="Brown C.T."/>
            <person name="Hug L.A."/>
            <person name="Thomas B.C."/>
            <person name="Sharon I."/>
            <person name="Castelle C.J."/>
            <person name="Singh A."/>
            <person name="Wilkins M.J."/>
            <person name="Williams K.H."/>
            <person name="Banfield J.F."/>
        </authorList>
    </citation>
    <scope>NUCLEOTIDE SEQUENCE [LARGE SCALE GENOMIC DNA]</scope>
</reference>
<evidence type="ECO:0000313" key="8">
    <source>
        <dbReference type="EMBL" id="KKQ27732.1"/>
    </source>
</evidence>
<evidence type="ECO:0000256" key="5">
    <source>
        <dbReference type="ARBA" id="ARBA00023284"/>
    </source>
</evidence>
<dbReference type="STRING" id="1619046.US42_C0006G0039"/>
<protein>
    <submittedName>
        <fullName evidence="8">Periplasmic thiol:disulfide interchange protein DsbA</fullName>
    </submittedName>
</protein>
<dbReference type="PANTHER" id="PTHR13887:SF14">
    <property type="entry name" value="DISULFIDE BOND FORMATION PROTEIN D"/>
    <property type="match status" value="1"/>
</dbReference>
<dbReference type="PANTHER" id="PTHR13887">
    <property type="entry name" value="GLUTATHIONE S-TRANSFERASE KAPPA"/>
    <property type="match status" value="1"/>
</dbReference>
<evidence type="ECO:0000259" key="7">
    <source>
        <dbReference type="PROSITE" id="PS51352"/>
    </source>
</evidence>
<feature type="domain" description="Thioredoxin" evidence="7">
    <location>
        <begin position="97"/>
        <end position="249"/>
    </location>
</feature>
<dbReference type="Proteomes" id="UP000034849">
    <property type="component" value="Unassembled WGS sequence"/>
</dbReference>
<accession>A0A0G0GCN6</accession>
<comment type="caution">
    <text evidence="8">The sequence shown here is derived from an EMBL/GenBank/DDBJ whole genome shotgun (WGS) entry which is preliminary data.</text>
</comment>
<comment type="similarity">
    <text evidence="1">Belongs to the thioredoxin family. DsbA subfamily.</text>
</comment>
<evidence type="ECO:0000256" key="6">
    <source>
        <dbReference type="SAM" id="Phobius"/>
    </source>
</evidence>
<keyword evidence="3" id="KW-0560">Oxidoreductase</keyword>
<feature type="transmembrane region" description="Helical" evidence="6">
    <location>
        <begin position="15"/>
        <end position="40"/>
    </location>
</feature>
<evidence type="ECO:0000256" key="4">
    <source>
        <dbReference type="ARBA" id="ARBA00023157"/>
    </source>
</evidence>
<evidence type="ECO:0000256" key="1">
    <source>
        <dbReference type="ARBA" id="ARBA00005791"/>
    </source>
</evidence>
<dbReference type="AlphaFoldDB" id="A0A0G0GCN6"/>
<dbReference type="PROSITE" id="PS51352">
    <property type="entry name" value="THIOREDOXIN_2"/>
    <property type="match status" value="1"/>
</dbReference>
<dbReference type="EMBL" id="LBSX01000006">
    <property type="protein sequence ID" value="KKQ27732.1"/>
    <property type="molecule type" value="Genomic_DNA"/>
</dbReference>
<proteinExistence type="inferred from homology"/>
<dbReference type="InterPro" id="IPR013766">
    <property type="entry name" value="Thioredoxin_domain"/>
</dbReference>
<evidence type="ECO:0000313" key="9">
    <source>
        <dbReference type="Proteomes" id="UP000034849"/>
    </source>
</evidence>
<gene>
    <name evidence="8" type="ORF">US42_C0006G0039</name>
</gene>
<keyword evidence="4" id="KW-1015">Disulfide bond</keyword>
<keyword evidence="6" id="KW-0812">Transmembrane</keyword>
<dbReference type="InterPro" id="IPR012336">
    <property type="entry name" value="Thioredoxin-like_fold"/>
</dbReference>
<keyword evidence="2" id="KW-0732">Signal</keyword>
<organism evidence="8 9">
    <name type="scientific">Candidatus Magasanikbacteria bacterium GW2011_GWC2_37_14</name>
    <dbReference type="NCBI Taxonomy" id="1619046"/>
    <lineage>
        <taxon>Bacteria</taxon>
        <taxon>Candidatus Magasanikiibacteriota</taxon>
    </lineage>
</organism>
<dbReference type="SUPFAM" id="SSF52833">
    <property type="entry name" value="Thioredoxin-like"/>
    <property type="match status" value="1"/>
</dbReference>
<keyword evidence="5" id="KW-0676">Redox-active center</keyword>
<dbReference type="Gene3D" id="3.40.30.10">
    <property type="entry name" value="Glutaredoxin"/>
    <property type="match status" value="2"/>
</dbReference>
<name>A0A0G0GCN6_9BACT</name>
<keyword evidence="6" id="KW-0472">Membrane</keyword>
<dbReference type="Pfam" id="PF13462">
    <property type="entry name" value="Thioredoxin_4"/>
    <property type="match status" value="1"/>
</dbReference>
<dbReference type="InterPro" id="IPR036249">
    <property type="entry name" value="Thioredoxin-like_sf"/>
</dbReference>